<dbReference type="AlphaFoldDB" id="A0A561VZD2"/>
<evidence type="ECO:0000313" key="3">
    <source>
        <dbReference type="Proteomes" id="UP000317685"/>
    </source>
</evidence>
<organism evidence="2 3">
    <name type="scientific">Micromonospora taraxaci</name>
    <dbReference type="NCBI Taxonomy" id="1316803"/>
    <lineage>
        <taxon>Bacteria</taxon>
        <taxon>Bacillati</taxon>
        <taxon>Actinomycetota</taxon>
        <taxon>Actinomycetes</taxon>
        <taxon>Micromonosporales</taxon>
        <taxon>Micromonosporaceae</taxon>
        <taxon>Micromonospora</taxon>
    </lineage>
</organism>
<dbReference type="Proteomes" id="UP000317685">
    <property type="component" value="Unassembled WGS sequence"/>
</dbReference>
<comment type="caution">
    <text evidence="2">The sequence shown here is derived from an EMBL/GenBank/DDBJ whole genome shotgun (WGS) entry which is preliminary data.</text>
</comment>
<keyword evidence="1" id="KW-0732">Signal</keyword>
<evidence type="ECO:0000256" key="1">
    <source>
        <dbReference type="SAM" id="SignalP"/>
    </source>
</evidence>
<sequence>MAVTSRRTVLAALATAAVGGPTLLAGGTPARAATTDGYASNTELYADPTLTEGTQYARRYRRLGVLDTDLTVDVGLPQAAVIAPHGGGIETGTSELCLAVAGVHPGTGAALSDGLGQHDYWMFEGLLGTGNGALHVTSTHCDDPWAESICGGARYGVALHGCTEAQAGEPSGSAAVLIGGLDTVLRELLRQEFAKVGVKVAQGTNDAIDGTHPGNICNRTLTKAGVQLELTTPLRVSMFDDNTRAGRRNSTRPVFWSFVAATRTALALRATV</sequence>
<gene>
    <name evidence="2" type="ORF">FHU34_112303</name>
</gene>
<dbReference type="EMBL" id="VIWZ01000001">
    <property type="protein sequence ID" value="TWG16963.1"/>
    <property type="molecule type" value="Genomic_DNA"/>
</dbReference>
<dbReference type="GeneID" id="300127892"/>
<reference evidence="2 3" key="1">
    <citation type="submission" date="2019-06" db="EMBL/GenBank/DDBJ databases">
        <title>Sequencing the genomes of 1000 actinobacteria strains.</title>
        <authorList>
            <person name="Klenk H.-P."/>
        </authorList>
    </citation>
    <scope>NUCLEOTIDE SEQUENCE [LARGE SCALE GENOMIC DNA]</scope>
    <source>
        <strain evidence="2 3">DSM 45885</strain>
    </source>
</reference>
<keyword evidence="3" id="KW-1185">Reference proteome</keyword>
<proteinExistence type="predicted"/>
<dbReference type="RefSeq" id="WP_145779935.1">
    <property type="nucleotide sequence ID" value="NZ_VIWZ01000001.1"/>
</dbReference>
<dbReference type="PROSITE" id="PS51318">
    <property type="entry name" value="TAT"/>
    <property type="match status" value="1"/>
</dbReference>
<protein>
    <submittedName>
        <fullName evidence="2">Phage replication-related protein YjqB (UPF0714/DUF867 family)</fullName>
    </submittedName>
</protein>
<dbReference type="InterPro" id="IPR038128">
    <property type="entry name" value="Gamma_PGA_hydro_sf"/>
</dbReference>
<feature type="chain" id="PRO_5022074067" evidence="1">
    <location>
        <begin position="33"/>
        <end position="272"/>
    </location>
</feature>
<accession>A0A561VZD2</accession>
<dbReference type="OrthoDB" id="7721587at2"/>
<evidence type="ECO:0000313" key="2">
    <source>
        <dbReference type="EMBL" id="TWG16963.1"/>
    </source>
</evidence>
<feature type="signal peptide" evidence="1">
    <location>
        <begin position="1"/>
        <end position="32"/>
    </location>
</feature>
<dbReference type="InterPro" id="IPR008585">
    <property type="entry name" value="Gamma_PGA_hydro"/>
</dbReference>
<dbReference type="InterPro" id="IPR006311">
    <property type="entry name" value="TAT_signal"/>
</dbReference>
<name>A0A561VZD2_9ACTN</name>
<dbReference type="Gene3D" id="3.40.630.100">
    <property type="entry name" value="Poly-gamma-glutamate hydrolase, zinc-binding motif"/>
    <property type="match status" value="1"/>
</dbReference>
<dbReference type="Pfam" id="PF05908">
    <property type="entry name" value="Gamma_PGA_hydro"/>
    <property type="match status" value="1"/>
</dbReference>